<dbReference type="InParanoid" id="D7T7T4"/>
<keyword evidence="2" id="KW-1185">Reference proteome</keyword>
<dbReference type="Proteomes" id="UP000009183">
    <property type="component" value="Chromosome 16"/>
</dbReference>
<name>D7T7T4_VITVI</name>
<accession>D7T7T4</accession>
<gene>
    <name evidence="1" type="ordered locus">VIT_16s0039g02420</name>
</gene>
<dbReference type="PaxDb" id="29760-VIT_16s0039g02420.t01"/>
<dbReference type="EMBL" id="FN595750">
    <property type="protein sequence ID" value="CBI26555.3"/>
    <property type="molecule type" value="Genomic_DNA"/>
</dbReference>
<dbReference type="AlphaFoldDB" id="D7T7T4"/>
<sequence>MWKGKAEVKVKIKKKKMSGSKPRGNSRRTHHLLVSSCKANSTSIAFPAPSHLFEPFILYFPWNVRFLRF</sequence>
<protein>
    <submittedName>
        <fullName evidence="1">Uncharacterized protein</fullName>
    </submittedName>
</protein>
<evidence type="ECO:0000313" key="1">
    <source>
        <dbReference type="EMBL" id="CBI26555.3"/>
    </source>
</evidence>
<reference evidence="2" key="1">
    <citation type="journal article" date="2007" name="Nature">
        <title>The grapevine genome sequence suggests ancestral hexaploidization in major angiosperm phyla.</title>
        <authorList>
            <consortium name="The French-Italian Public Consortium for Grapevine Genome Characterization."/>
            <person name="Jaillon O."/>
            <person name="Aury J.-M."/>
            <person name="Noel B."/>
            <person name="Policriti A."/>
            <person name="Clepet C."/>
            <person name="Casagrande A."/>
            <person name="Choisne N."/>
            <person name="Aubourg S."/>
            <person name="Vitulo N."/>
            <person name="Jubin C."/>
            <person name="Vezzi A."/>
            <person name="Legeai F."/>
            <person name="Hugueney P."/>
            <person name="Dasilva C."/>
            <person name="Horner D."/>
            <person name="Mica E."/>
            <person name="Jublot D."/>
            <person name="Poulain J."/>
            <person name="Bruyere C."/>
            <person name="Billault A."/>
            <person name="Segurens B."/>
            <person name="Gouyvenoux M."/>
            <person name="Ugarte E."/>
            <person name="Cattonaro F."/>
            <person name="Anthouard V."/>
            <person name="Vico V."/>
            <person name="Del Fabbro C."/>
            <person name="Alaux M."/>
            <person name="Di Gaspero G."/>
            <person name="Dumas V."/>
            <person name="Felice N."/>
            <person name="Paillard S."/>
            <person name="Juman I."/>
            <person name="Moroldo M."/>
            <person name="Scalabrin S."/>
            <person name="Canaguier A."/>
            <person name="Le Clainche I."/>
            <person name="Malacrida G."/>
            <person name="Durand E."/>
            <person name="Pesole G."/>
            <person name="Laucou V."/>
            <person name="Chatelet P."/>
            <person name="Merdinoglu D."/>
            <person name="Delledonne M."/>
            <person name="Pezzotti M."/>
            <person name="Lecharny A."/>
            <person name="Scarpelli C."/>
            <person name="Artiguenave F."/>
            <person name="Pe M.E."/>
            <person name="Valle G."/>
            <person name="Morgante M."/>
            <person name="Caboche M."/>
            <person name="Adam-Blondon A.-F."/>
            <person name="Weissenbach J."/>
            <person name="Quetier F."/>
            <person name="Wincker P."/>
        </authorList>
    </citation>
    <scope>NUCLEOTIDE SEQUENCE [LARGE SCALE GENOMIC DNA]</scope>
    <source>
        <strain evidence="2">cv. Pinot noir / PN40024</strain>
    </source>
</reference>
<proteinExistence type="predicted"/>
<organism evidence="1 2">
    <name type="scientific">Vitis vinifera</name>
    <name type="common">Grape</name>
    <dbReference type="NCBI Taxonomy" id="29760"/>
    <lineage>
        <taxon>Eukaryota</taxon>
        <taxon>Viridiplantae</taxon>
        <taxon>Streptophyta</taxon>
        <taxon>Embryophyta</taxon>
        <taxon>Tracheophyta</taxon>
        <taxon>Spermatophyta</taxon>
        <taxon>Magnoliopsida</taxon>
        <taxon>eudicotyledons</taxon>
        <taxon>Gunneridae</taxon>
        <taxon>Pentapetalae</taxon>
        <taxon>rosids</taxon>
        <taxon>Vitales</taxon>
        <taxon>Vitaceae</taxon>
        <taxon>Viteae</taxon>
        <taxon>Vitis</taxon>
    </lineage>
</organism>
<dbReference type="HOGENOM" id="CLU_2781050_0_0_1"/>
<evidence type="ECO:0000313" key="2">
    <source>
        <dbReference type="Proteomes" id="UP000009183"/>
    </source>
</evidence>